<dbReference type="EMBL" id="CM037021">
    <property type="protein sequence ID" value="KAH7669181.1"/>
    <property type="molecule type" value="Genomic_DNA"/>
</dbReference>
<comment type="caution">
    <text evidence="1">The sequence shown here is derived from an EMBL/GenBank/DDBJ whole genome shotgun (WGS) entry which is preliminary data.</text>
</comment>
<sequence length="336" mass="37046">MSNSFDAFSSDGHEAAPPHSATTRPFDDDGYIGYDPRLPSQRYESFSAFAAEEDPPKDVPDDGFGDVHVHHVSVGSGGGGGSFPPSPEPFGYSPEPHQEFSSPFEMSEANGGADHDAIFSDEPTLPPPGEMQPEEGFLLREWRRQNAELLKQKEEREKELREQIYKEADEYKTAFYEKRKVNCETNKIHNREREKLFLANQEKFHANADKQYWKAIAELIPNEVPNIEKKRGKKDQDKKPSIVVIQGPKPGKPTDLSRMRQILLKLKHNLPPHMKPPPPPPTPAPAKDGAPAAAKKQGSPKGTATANGKPSSKEEAATAPPVESNTTTEPVAVAAE</sequence>
<gene>
    <name evidence="1" type="ORF">IHE45_11G061200</name>
</gene>
<dbReference type="Proteomes" id="UP000827976">
    <property type="component" value="Chromosome 11"/>
</dbReference>
<name>A0ACB7V6R5_DIOAL</name>
<organism evidence="1 2">
    <name type="scientific">Dioscorea alata</name>
    <name type="common">Purple yam</name>
    <dbReference type="NCBI Taxonomy" id="55571"/>
    <lineage>
        <taxon>Eukaryota</taxon>
        <taxon>Viridiplantae</taxon>
        <taxon>Streptophyta</taxon>
        <taxon>Embryophyta</taxon>
        <taxon>Tracheophyta</taxon>
        <taxon>Spermatophyta</taxon>
        <taxon>Magnoliopsida</taxon>
        <taxon>Liliopsida</taxon>
        <taxon>Dioscoreales</taxon>
        <taxon>Dioscoreaceae</taxon>
        <taxon>Dioscorea</taxon>
    </lineage>
</organism>
<protein>
    <submittedName>
        <fullName evidence="1">Clathrin light chain protein</fullName>
    </submittedName>
</protein>
<evidence type="ECO:0000313" key="1">
    <source>
        <dbReference type="EMBL" id="KAH7669181.1"/>
    </source>
</evidence>
<reference evidence="2" key="1">
    <citation type="journal article" date="2022" name="Nat. Commun.">
        <title>Chromosome evolution and the genetic basis of agronomically important traits in greater yam.</title>
        <authorList>
            <person name="Bredeson J.V."/>
            <person name="Lyons J.B."/>
            <person name="Oniyinde I.O."/>
            <person name="Okereke N.R."/>
            <person name="Kolade O."/>
            <person name="Nnabue I."/>
            <person name="Nwadili C.O."/>
            <person name="Hribova E."/>
            <person name="Parker M."/>
            <person name="Nwogha J."/>
            <person name="Shu S."/>
            <person name="Carlson J."/>
            <person name="Kariba R."/>
            <person name="Muthemba S."/>
            <person name="Knop K."/>
            <person name="Barton G.J."/>
            <person name="Sherwood A.V."/>
            <person name="Lopez-Montes A."/>
            <person name="Asiedu R."/>
            <person name="Jamnadass R."/>
            <person name="Muchugi A."/>
            <person name="Goodstein D."/>
            <person name="Egesi C.N."/>
            <person name="Featherston J."/>
            <person name="Asfaw A."/>
            <person name="Simpson G.G."/>
            <person name="Dolezel J."/>
            <person name="Hendre P.S."/>
            <person name="Van Deynze A."/>
            <person name="Kumar P.L."/>
            <person name="Obidiegwu J.E."/>
            <person name="Bhattacharjee R."/>
            <person name="Rokhsar D.S."/>
        </authorList>
    </citation>
    <scope>NUCLEOTIDE SEQUENCE [LARGE SCALE GENOMIC DNA]</scope>
    <source>
        <strain evidence="2">cv. TDa95/00328</strain>
    </source>
</reference>
<keyword evidence="2" id="KW-1185">Reference proteome</keyword>
<proteinExistence type="predicted"/>
<evidence type="ECO:0000313" key="2">
    <source>
        <dbReference type="Proteomes" id="UP000827976"/>
    </source>
</evidence>
<accession>A0ACB7V6R5</accession>